<reference evidence="1 2" key="1">
    <citation type="submission" date="2016-10" db="EMBL/GenBank/DDBJ databases">
        <authorList>
            <person name="de Groot N.N."/>
        </authorList>
    </citation>
    <scope>NUCLEOTIDE SEQUENCE [LARGE SCALE GENOMIC DNA]</scope>
    <source>
        <strain evidence="1 2">DSM 25186</strain>
    </source>
</reference>
<name>A0A1G9ESS2_9BACT</name>
<evidence type="ECO:0000313" key="1">
    <source>
        <dbReference type="EMBL" id="SDK79055.1"/>
    </source>
</evidence>
<sequence length="81" mass="9616">MQPMTQTFTHDDILRYLYGETNAQESQLIESALASDEALYQFYRQNKELIGQLHNITLEPPQRVVDNIMKYARRRTYHPVD</sequence>
<evidence type="ECO:0000313" key="2">
    <source>
        <dbReference type="Proteomes" id="UP000198510"/>
    </source>
</evidence>
<dbReference type="EMBL" id="FNFO01000003">
    <property type="protein sequence ID" value="SDK79055.1"/>
    <property type="molecule type" value="Genomic_DNA"/>
</dbReference>
<protein>
    <submittedName>
        <fullName evidence="1">Uncharacterized protein</fullName>
    </submittedName>
</protein>
<dbReference type="AlphaFoldDB" id="A0A1G9ESS2"/>
<accession>A0A1G9ESS2</accession>
<gene>
    <name evidence="1" type="ORF">SAMN05421823_103572</name>
</gene>
<dbReference type="STRING" id="1075417.SAMN05421823_103572"/>
<organism evidence="1 2">
    <name type="scientific">Catalinimonas alkaloidigena</name>
    <dbReference type="NCBI Taxonomy" id="1075417"/>
    <lineage>
        <taxon>Bacteria</taxon>
        <taxon>Pseudomonadati</taxon>
        <taxon>Bacteroidota</taxon>
        <taxon>Cytophagia</taxon>
        <taxon>Cytophagales</taxon>
        <taxon>Catalimonadaceae</taxon>
        <taxon>Catalinimonas</taxon>
    </lineage>
</organism>
<dbReference type="Proteomes" id="UP000198510">
    <property type="component" value="Unassembled WGS sequence"/>
</dbReference>
<keyword evidence="2" id="KW-1185">Reference proteome</keyword>
<proteinExistence type="predicted"/>